<dbReference type="AlphaFoldDB" id="A0A398B1B7"/>
<dbReference type="InterPro" id="IPR038765">
    <property type="entry name" value="Papain-like_cys_pep_sf"/>
</dbReference>
<protein>
    <recommendedName>
        <fullName evidence="1">Peptidase C39-like domain-containing protein</fullName>
    </recommendedName>
</protein>
<dbReference type="PANTHER" id="PTHR37806:SF1">
    <property type="entry name" value="PEPTIDASE C39-LIKE DOMAIN-CONTAINING PROTEIN"/>
    <property type="match status" value="1"/>
</dbReference>
<accession>A0A398B1B7</accession>
<dbReference type="EMBL" id="QWVT01000033">
    <property type="protein sequence ID" value="RID82688.1"/>
    <property type="molecule type" value="Genomic_DNA"/>
</dbReference>
<sequence length="157" mass="17581">MPLIAQLPELPTGCEITAVTLMLRYKGAPVNKIALDTEMPKHTWDPNYGYVGNPFTKRGWTIYPPALMGLVKKYAGNAWNLTGASNATIASQLLKGRPVVVWVSPMHGFSVHALVLTGYDGSNYYYNDPWTGQKNARFSRSTFNVIWNNQRKRAISF</sequence>
<name>A0A398B1B7_9BACI</name>
<evidence type="ECO:0000259" key="1">
    <source>
        <dbReference type="Pfam" id="PF13529"/>
    </source>
</evidence>
<dbReference type="PANTHER" id="PTHR37806">
    <property type="entry name" value="LMO0724 PROTEIN"/>
    <property type="match status" value="1"/>
</dbReference>
<dbReference type="Gene3D" id="3.90.70.10">
    <property type="entry name" value="Cysteine proteinases"/>
    <property type="match status" value="1"/>
</dbReference>
<organism evidence="2 3">
    <name type="scientific">Mesobacillus zeae</name>
    <dbReference type="NCBI Taxonomy" id="1917180"/>
    <lineage>
        <taxon>Bacteria</taxon>
        <taxon>Bacillati</taxon>
        <taxon>Bacillota</taxon>
        <taxon>Bacilli</taxon>
        <taxon>Bacillales</taxon>
        <taxon>Bacillaceae</taxon>
        <taxon>Mesobacillus</taxon>
    </lineage>
</organism>
<dbReference type="OrthoDB" id="1164310at2"/>
<dbReference type="SUPFAM" id="SSF54001">
    <property type="entry name" value="Cysteine proteinases"/>
    <property type="match status" value="1"/>
</dbReference>
<evidence type="ECO:0000313" key="2">
    <source>
        <dbReference type="EMBL" id="RID82688.1"/>
    </source>
</evidence>
<dbReference type="Proteomes" id="UP000265816">
    <property type="component" value="Unassembled WGS sequence"/>
</dbReference>
<dbReference type="RefSeq" id="WP_119114304.1">
    <property type="nucleotide sequence ID" value="NZ_CBCSEO010000013.1"/>
</dbReference>
<dbReference type="InterPro" id="IPR039564">
    <property type="entry name" value="Peptidase_C39-like"/>
</dbReference>
<gene>
    <name evidence="2" type="ORF">D1970_18320</name>
</gene>
<proteinExistence type="predicted"/>
<dbReference type="Pfam" id="PF13529">
    <property type="entry name" value="Peptidase_C39_2"/>
    <property type="match status" value="1"/>
</dbReference>
<evidence type="ECO:0000313" key="3">
    <source>
        <dbReference type="Proteomes" id="UP000265816"/>
    </source>
</evidence>
<feature type="domain" description="Peptidase C39-like" evidence="1">
    <location>
        <begin position="2"/>
        <end position="130"/>
    </location>
</feature>
<comment type="caution">
    <text evidence="2">The sequence shown here is derived from an EMBL/GenBank/DDBJ whole genome shotgun (WGS) entry which is preliminary data.</text>
</comment>
<keyword evidence="3" id="KW-1185">Reference proteome</keyword>
<reference evidence="2 3" key="1">
    <citation type="submission" date="2018-08" db="EMBL/GenBank/DDBJ databases">
        <title>Bacillus jemisoniae sp. nov., Bacillus chryseoplanitiae sp. nov., Bacillus resnikiae sp. nov., and Bacillus frankliniae sp. nov., isolated from Viking spacecraft and associated surfaces.</title>
        <authorList>
            <person name="Seuylemezian A."/>
            <person name="Vaishampayan P."/>
        </authorList>
    </citation>
    <scope>NUCLEOTIDE SEQUENCE [LARGE SCALE GENOMIC DNA]</scope>
    <source>
        <strain evidence="2 3">JJ-247</strain>
    </source>
</reference>